<evidence type="ECO:0000313" key="2">
    <source>
        <dbReference type="EMBL" id="GAN31780.1"/>
    </source>
</evidence>
<gene>
    <name evidence="2" type="ORF">BROSI_A0284</name>
</gene>
<dbReference type="RefSeq" id="WP_157842309.1">
    <property type="nucleotide sequence ID" value="NZ_BAFN01000001.1"/>
</dbReference>
<keyword evidence="3" id="KW-1185">Reference proteome</keyword>
<feature type="compositionally biased region" description="Polar residues" evidence="1">
    <location>
        <begin position="44"/>
        <end position="73"/>
    </location>
</feature>
<dbReference type="EMBL" id="BAFN01000001">
    <property type="protein sequence ID" value="GAN31780.1"/>
    <property type="molecule type" value="Genomic_DNA"/>
</dbReference>
<feature type="region of interest" description="Disordered" evidence="1">
    <location>
        <begin position="41"/>
        <end position="74"/>
    </location>
</feature>
<name>A0ABQ0JST0_9BACT</name>
<comment type="caution">
    <text evidence="2">The sequence shown here is derived from an EMBL/GenBank/DDBJ whole genome shotgun (WGS) entry which is preliminary data.</text>
</comment>
<organism evidence="2 3">
    <name type="scientific">Candidatus Brocadia sinica JPN1</name>
    <dbReference type="NCBI Taxonomy" id="1197129"/>
    <lineage>
        <taxon>Bacteria</taxon>
        <taxon>Pseudomonadati</taxon>
        <taxon>Planctomycetota</taxon>
        <taxon>Candidatus Brocadiia</taxon>
        <taxon>Candidatus Brocadiales</taxon>
        <taxon>Candidatus Brocadiaceae</taxon>
        <taxon>Candidatus Brocadia</taxon>
    </lineage>
</organism>
<evidence type="ECO:0000313" key="3">
    <source>
        <dbReference type="Proteomes" id="UP000032309"/>
    </source>
</evidence>
<reference evidence="3" key="1">
    <citation type="journal article" date="2015" name="Genome Announc.">
        <title>Draft Genome Sequence of an Anaerobic Ammonium-Oxidizing Bacterium, "Candidatus Brocadia sinica".</title>
        <authorList>
            <person name="Oshiki M."/>
            <person name="Shinyako-Hata K."/>
            <person name="Satoh H."/>
            <person name="Okabe S."/>
        </authorList>
    </citation>
    <scope>NUCLEOTIDE SEQUENCE [LARGE SCALE GENOMIC DNA]</scope>
    <source>
        <strain evidence="3">JPN1</strain>
    </source>
</reference>
<sequence>MGGFLDRCVQNGFLSKETTGEPQRTDEGKCIDFWDRLSPEQKGALSSGSLERLGNTQETEKSNSSQIGQQGNNYRFRPSDFTLEFQERQHKQPDRDSQTRLIQEYLQAVEEVTKNKKLPTEEKLKKLLTPLINLCDITFPPGYESNRKFIAEDIDPEKELDLKNLIFSPKQILYY</sequence>
<proteinExistence type="predicted"/>
<accession>A0ABQ0JST0</accession>
<protein>
    <submittedName>
        <fullName evidence="2">Uncharacterized protein</fullName>
    </submittedName>
</protein>
<dbReference type="Proteomes" id="UP000032309">
    <property type="component" value="Unassembled WGS sequence"/>
</dbReference>
<evidence type="ECO:0000256" key="1">
    <source>
        <dbReference type="SAM" id="MobiDB-lite"/>
    </source>
</evidence>